<feature type="domain" description="Calcineurin-like phosphoesterase" evidence="2">
    <location>
        <begin position="5"/>
        <end position="203"/>
    </location>
</feature>
<dbReference type="SUPFAM" id="SSF56300">
    <property type="entry name" value="Metallo-dependent phosphatases"/>
    <property type="match status" value="1"/>
</dbReference>
<dbReference type="CDD" id="cd00840">
    <property type="entry name" value="MPP_Mre11_N"/>
    <property type="match status" value="1"/>
</dbReference>
<evidence type="ECO:0000313" key="4">
    <source>
        <dbReference type="Proteomes" id="UP001084197"/>
    </source>
</evidence>
<dbReference type="Pfam" id="PF00149">
    <property type="entry name" value="Metallophos"/>
    <property type="match status" value="1"/>
</dbReference>
<dbReference type="InterPro" id="IPR041796">
    <property type="entry name" value="Mre11_N"/>
</dbReference>
<dbReference type="GO" id="GO:0016787">
    <property type="term" value="F:hydrolase activity"/>
    <property type="evidence" value="ECO:0007669"/>
    <property type="project" value="UniProtKB-KW"/>
</dbReference>
<keyword evidence="4" id="KW-1185">Reference proteome</keyword>
<dbReference type="InterPro" id="IPR029052">
    <property type="entry name" value="Metallo-depent_PP-like"/>
</dbReference>
<evidence type="ECO:0000313" key="3">
    <source>
        <dbReference type="EMBL" id="MCZ0703318.1"/>
    </source>
</evidence>
<evidence type="ECO:0000259" key="2">
    <source>
        <dbReference type="Pfam" id="PF00149"/>
    </source>
</evidence>
<reference evidence="3" key="1">
    <citation type="submission" date="2022-11" db="EMBL/GenBank/DDBJ databases">
        <title>WGS of Natronobacillus azotifigens 24KS-1, an anaerobic diazotrophic haloalkaliphile from soda-rich habitats.</title>
        <authorList>
            <person name="Sorokin D.Y."/>
            <person name="Merkel A.Y."/>
        </authorList>
    </citation>
    <scope>NUCLEOTIDE SEQUENCE</scope>
    <source>
        <strain evidence="3">24KS-1</strain>
    </source>
</reference>
<dbReference type="PANTHER" id="PTHR30337">
    <property type="entry name" value="COMPONENT OF ATP-DEPENDENT DSDNA EXONUCLEASE"/>
    <property type="match status" value="1"/>
</dbReference>
<dbReference type="InterPro" id="IPR004843">
    <property type="entry name" value="Calcineurin-like_PHP"/>
</dbReference>
<keyword evidence="1" id="KW-0378">Hydrolase</keyword>
<protein>
    <submittedName>
        <fullName evidence="3">Metallophosphoesterase</fullName>
    </submittedName>
</protein>
<dbReference type="PIRSF" id="PIRSF033091">
    <property type="entry name" value="Pesterase_YhaO"/>
    <property type="match status" value="1"/>
</dbReference>
<dbReference type="PANTHER" id="PTHR30337:SF7">
    <property type="entry name" value="PHOSPHOESTERASE"/>
    <property type="match status" value="1"/>
</dbReference>
<dbReference type="InterPro" id="IPR014576">
    <property type="entry name" value="Pesterase_YhaO"/>
</dbReference>
<evidence type="ECO:0000256" key="1">
    <source>
        <dbReference type="ARBA" id="ARBA00022801"/>
    </source>
</evidence>
<dbReference type="AlphaFoldDB" id="A0A9J6RD74"/>
<dbReference type="InterPro" id="IPR050535">
    <property type="entry name" value="DNA_Repair-Maintenance_Comp"/>
</dbReference>
<accession>A0A9J6RD74</accession>
<dbReference type="Gene3D" id="3.60.21.10">
    <property type="match status" value="1"/>
</dbReference>
<dbReference type="Proteomes" id="UP001084197">
    <property type="component" value="Unassembled WGS sequence"/>
</dbReference>
<proteinExistence type="predicted"/>
<dbReference type="EMBL" id="JAPRAT010000015">
    <property type="protein sequence ID" value="MCZ0703318.1"/>
    <property type="molecule type" value="Genomic_DNA"/>
</dbReference>
<gene>
    <name evidence="3" type="ORF">OWO01_08835</name>
</gene>
<organism evidence="3 4">
    <name type="scientific">Natronobacillus azotifigens</name>
    <dbReference type="NCBI Taxonomy" id="472978"/>
    <lineage>
        <taxon>Bacteria</taxon>
        <taxon>Bacillati</taxon>
        <taxon>Bacillota</taxon>
        <taxon>Bacilli</taxon>
        <taxon>Bacillales</taxon>
        <taxon>Bacillaceae</taxon>
        <taxon>Natronobacillus</taxon>
    </lineage>
</organism>
<comment type="caution">
    <text evidence="3">The sequence shown here is derived from an EMBL/GenBank/DDBJ whole genome shotgun (WGS) entry which is preliminary data.</text>
</comment>
<sequence length="414" mass="48131">MTEKIRFIHCADLHLDSPFKGLSDMPSELFEQVKKSTFVALHNLVDIAIKKQVDFVVVVGDIFDQTVQSVYAQIQFLHACQKLNDANIQVYISYGNHDYSQSNQKVIDYPNNVHVFSEENVTAKIFTKKSQDLAAIYGFSYPHRAVMNNKTAEYQKIANTPYHIGMLHGSVAQNTEHDHYAPFQVSELIEKPFDYWALGHIHKRMVLKKNPSIVYPGNLQGRSKKETGEKGCYYVELDKQETKRTFIPLQSVCFEVATLDMENCSTISDFRMKLNGLVEKMLSLYDKTIVTVKLTNFQQEVETWYYENMLQDVIDYTNERNNQATHWLWIQSITLSEYDQAKRQQQLTKEDPFIEQLLLTFQEGNIDEDLSPLWNHPQARKHLSLLTDEEKEELKKQAENLLIYQLVGKDSHEN</sequence>
<dbReference type="RefSeq" id="WP_268780088.1">
    <property type="nucleotide sequence ID" value="NZ_JAPRAT010000015.1"/>
</dbReference>
<name>A0A9J6RD74_9BACI</name>